<evidence type="ECO:0000313" key="11">
    <source>
        <dbReference type="EMBL" id="EUB64460.1"/>
    </source>
</evidence>
<dbReference type="SUPFAM" id="SSF57863">
    <property type="entry name" value="ArfGap/RecO-like zinc finger"/>
    <property type="match status" value="1"/>
</dbReference>
<dbReference type="EC" id="2.1.1.319" evidence="1"/>
<dbReference type="SUPFAM" id="SSF53335">
    <property type="entry name" value="S-adenosyl-L-methionine-dependent methyltransferases"/>
    <property type="match status" value="1"/>
</dbReference>
<evidence type="ECO:0000256" key="3">
    <source>
        <dbReference type="ARBA" id="ARBA00022679"/>
    </source>
</evidence>
<dbReference type="GO" id="GO:0042054">
    <property type="term" value="F:histone methyltransferase activity"/>
    <property type="evidence" value="ECO:0007669"/>
    <property type="project" value="TreeGrafter"/>
</dbReference>
<dbReference type="OrthoDB" id="10266696at2759"/>
<dbReference type="PANTHER" id="PTHR11006">
    <property type="entry name" value="PROTEIN ARGININE N-METHYLTRANSFERASE"/>
    <property type="match status" value="1"/>
</dbReference>
<dbReference type="InterPro" id="IPR037278">
    <property type="entry name" value="ARFGAP/RecO"/>
</dbReference>
<dbReference type="GO" id="GO:0008270">
    <property type="term" value="F:zinc ion binding"/>
    <property type="evidence" value="ECO:0007669"/>
    <property type="project" value="UniProtKB-KW"/>
</dbReference>
<evidence type="ECO:0000313" key="12">
    <source>
        <dbReference type="Proteomes" id="UP000019149"/>
    </source>
</evidence>
<evidence type="ECO:0000256" key="6">
    <source>
        <dbReference type="ARBA" id="ARBA00049303"/>
    </source>
</evidence>
<dbReference type="Pfam" id="PF00169">
    <property type="entry name" value="PH"/>
    <property type="match status" value="1"/>
</dbReference>
<dbReference type="InterPro" id="IPR041698">
    <property type="entry name" value="Methyltransf_25"/>
</dbReference>
<evidence type="ECO:0000256" key="1">
    <source>
        <dbReference type="ARBA" id="ARBA00011925"/>
    </source>
</evidence>
<evidence type="ECO:0000259" key="10">
    <source>
        <dbReference type="PROSITE" id="PS50115"/>
    </source>
</evidence>
<comment type="catalytic activity">
    <reaction evidence="5">
        <text>L-arginyl-[protein] + 2 S-adenosyl-L-methionine = N(omega),N(omega)-dimethyl-L-arginyl-[protein] + 2 S-adenosyl-L-homocysteine + 2 H(+)</text>
        <dbReference type="Rhea" id="RHEA:48096"/>
        <dbReference type="Rhea" id="RHEA-COMP:10532"/>
        <dbReference type="Rhea" id="RHEA-COMP:11991"/>
        <dbReference type="ChEBI" id="CHEBI:15378"/>
        <dbReference type="ChEBI" id="CHEBI:29965"/>
        <dbReference type="ChEBI" id="CHEBI:57856"/>
        <dbReference type="ChEBI" id="CHEBI:59789"/>
        <dbReference type="ChEBI" id="CHEBI:61897"/>
        <dbReference type="EC" id="2.1.1.319"/>
    </reaction>
</comment>
<dbReference type="InterPro" id="IPR001164">
    <property type="entry name" value="ArfGAP_dom"/>
</dbReference>
<dbReference type="RefSeq" id="XP_024355656.1">
    <property type="nucleotide sequence ID" value="XM_024489659.1"/>
</dbReference>
<dbReference type="GO" id="GO:0035242">
    <property type="term" value="F:protein-arginine omega-N asymmetric methyltransferase activity"/>
    <property type="evidence" value="ECO:0007669"/>
    <property type="project" value="UniProtKB-EC"/>
</dbReference>
<evidence type="ECO:0000256" key="7">
    <source>
        <dbReference type="PROSITE-ProRule" id="PRU00288"/>
    </source>
</evidence>
<dbReference type="Pfam" id="PF13649">
    <property type="entry name" value="Methyltransf_25"/>
    <property type="match status" value="1"/>
</dbReference>
<organism evidence="11 12">
    <name type="scientific">Echinococcus granulosus</name>
    <name type="common">Hydatid tapeworm</name>
    <dbReference type="NCBI Taxonomy" id="6210"/>
    <lineage>
        <taxon>Eukaryota</taxon>
        <taxon>Metazoa</taxon>
        <taxon>Spiralia</taxon>
        <taxon>Lophotrochozoa</taxon>
        <taxon>Platyhelminthes</taxon>
        <taxon>Cestoda</taxon>
        <taxon>Eucestoda</taxon>
        <taxon>Cyclophyllidea</taxon>
        <taxon>Taeniidae</taxon>
        <taxon>Echinococcus</taxon>
        <taxon>Echinococcus granulosus group</taxon>
    </lineage>
</organism>
<dbReference type="InterPro" id="IPR011993">
    <property type="entry name" value="PH-like_dom_sf"/>
</dbReference>
<feature type="domain" description="Arf-GAP" evidence="10">
    <location>
        <begin position="53"/>
        <end position="175"/>
    </location>
</feature>
<dbReference type="PROSITE" id="PS51678">
    <property type="entry name" value="SAM_MT_PRMT"/>
    <property type="match status" value="1"/>
</dbReference>
<sequence>MDNMNFCVERGKGRGSLLRLNQMKDVKVSDNFGEIFWSLSFGIAFAVVCVVHKMPIDLILNADGNSVCADCKSTCVLGLSTDYSVFICKECTETHVKLGGGWRSLASLSSSTEAELKILLPGNGNRQVNEELEAELPTYYRRPWPGPTCPAFFREAFVHCKYIVRAFSKGAGAQGLQVGFSNSTKSGQLLKKLRDAAQFAPRLFEINSTTNTFKYFVKLTDTEPKECIDVERCNMTFVDCEAFGVPPNTALIQFVQDHSTRHIFVRSEDSHEILNWYNTLRLCKYQRLRLHLSGTGQKVSMDEIVSYLTSDLGKFGWLLKSGPDASYAFRRRWVMLTKRWLLYTSTPQSAFAKGEIFIGASGDGYSVQGKPPKSWKKVPTDFPITLNTPDRSFVFCAASEEERGYWLNAISAIIERPVTLLEAKEAAPALTRKRSKIDDDDHEALSKNKGASSTSDDELYFRSYSFTDVHALMLSDKVRTLTYQLALTRARRRLEGGVLLDVGCGTGILSMFGAKAGAAHVYALDGVAKLCHLARQIIAENNFSSRITVINSKVEDAQLGVDRVDAIVSEWMGHALLYENMLPSLLSARDRYLLPPHTSTVDLASWRRERLFPCRASIFIAAFSAAAVNGDTGGYDEEEQEQEVEEEDPVENVKQWEELSELYGVNLTGAFASAVQQDLERRVHVDMIDARCVVTTTSEVATLDLATLSLEELSTHGVKGTFEVKSMGTVSVRGFVIWFSVQFPHGDVLSTSPYKASTHWQQSLLYLSGPLPLEQDEVLSGEVHFTHPEDAPRDLSISIDFSVNNSHETRVKANYLLSS</sequence>
<evidence type="ECO:0000256" key="5">
    <source>
        <dbReference type="ARBA" id="ARBA00049086"/>
    </source>
</evidence>
<dbReference type="PROSITE" id="PS50115">
    <property type="entry name" value="ARFGAP"/>
    <property type="match status" value="1"/>
</dbReference>
<dbReference type="InterPro" id="IPR038508">
    <property type="entry name" value="ArfGAP_dom_sf"/>
</dbReference>
<dbReference type="STRING" id="6210.W6US12"/>
<dbReference type="InterPro" id="IPR029063">
    <property type="entry name" value="SAM-dependent_MTases_sf"/>
</dbReference>
<keyword evidence="2 8" id="KW-0489">Methyltransferase</keyword>
<dbReference type="GeneID" id="36336125"/>
<dbReference type="Pfam" id="PF22528">
    <property type="entry name" value="PRMT_C"/>
    <property type="match status" value="1"/>
</dbReference>
<dbReference type="OMA" id="YFRSYSF"/>
<keyword evidence="3 8" id="KW-0808">Transferase</keyword>
<protein>
    <recommendedName>
        <fullName evidence="1">type I protein arginine methyltransferase</fullName>
        <ecNumber evidence="1">2.1.1.319</ecNumber>
    </recommendedName>
</protein>
<accession>W6US12</accession>
<dbReference type="PANTHER" id="PTHR11006:SF4">
    <property type="entry name" value="PROTEIN ARGININE N-METHYLTRANSFERASE 7"/>
    <property type="match status" value="1"/>
</dbReference>
<dbReference type="SUPFAM" id="SSF50729">
    <property type="entry name" value="PH domain-like"/>
    <property type="match status" value="2"/>
</dbReference>
<dbReference type="EMBL" id="APAU02000002">
    <property type="protein sequence ID" value="EUB64460.1"/>
    <property type="molecule type" value="Genomic_DNA"/>
</dbReference>
<dbReference type="SMART" id="SM00233">
    <property type="entry name" value="PH"/>
    <property type="match status" value="2"/>
</dbReference>
<dbReference type="CTD" id="36336125"/>
<evidence type="ECO:0000256" key="2">
    <source>
        <dbReference type="ARBA" id="ARBA00022603"/>
    </source>
</evidence>
<feature type="domain" description="PH" evidence="9">
    <location>
        <begin position="311"/>
        <end position="415"/>
    </location>
</feature>
<dbReference type="PROSITE" id="PS50003">
    <property type="entry name" value="PH_DOMAIN"/>
    <property type="match status" value="1"/>
</dbReference>
<dbReference type="AlphaFoldDB" id="W6US12"/>
<proteinExistence type="predicted"/>
<keyword evidence="7" id="KW-0863">Zinc-finger</keyword>
<gene>
    <name evidence="11" type="ORF">EGR_00410</name>
</gene>
<dbReference type="KEGG" id="egl:EGR_00410"/>
<reference evidence="11 12" key="1">
    <citation type="journal article" date="2013" name="Nat. Genet.">
        <title>The genome of the hydatid tapeworm Echinococcus granulosus.</title>
        <authorList>
            <person name="Zheng H."/>
            <person name="Zhang W."/>
            <person name="Zhang L."/>
            <person name="Zhang Z."/>
            <person name="Li J."/>
            <person name="Lu G."/>
            <person name="Zhu Y."/>
            <person name="Wang Y."/>
            <person name="Huang Y."/>
            <person name="Liu J."/>
            <person name="Kang H."/>
            <person name="Chen J."/>
            <person name="Wang L."/>
            <person name="Chen A."/>
            <person name="Yu S."/>
            <person name="Gao Z."/>
            <person name="Jin L."/>
            <person name="Gu W."/>
            <person name="Wang Z."/>
            <person name="Zhao L."/>
            <person name="Shi B."/>
            <person name="Wen H."/>
            <person name="Lin R."/>
            <person name="Jones M.K."/>
            <person name="Brejova B."/>
            <person name="Vinar T."/>
            <person name="Zhao G."/>
            <person name="McManus D.P."/>
            <person name="Chen Z."/>
            <person name="Zhou Y."/>
            <person name="Wang S."/>
        </authorList>
    </citation>
    <scope>NUCLEOTIDE SEQUENCE [LARGE SCALE GENOMIC DNA]</scope>
</reference>
<dbReference type="GO" id="GO:0032259">
    <property type="term" value="P:methylation"/>
    <property type="evidence" value="ECO:0007669"/>
    <property type="project" value="UniProtKB-KW"/>
</dbReference>
<keyword evidence="4 8" id="KW-0949">S-adenosyl-L-methionine</keyword>
<dbReference type="Proteomes" id="UP000019149">
    <property type="component" value="Unassembled WGS sequence"/>
</dbReference>
<dbReference type="CDD" id="cd02440">
    <property type="entry name" value="AdoMet_MTases"/>
    <property type="match status" value="1"/>
</dbReference>
<keyword evidence="7" id="KW-0862">Zinc</keyword>
<keyword evidence="7" id="KW-0479">Metal-binding</keyword>
<dbReference type="Pfam" id="PF01412">
    <property type="entry name" value="ArfGap"/>
    <property type="match status" value="1"/>
</dbReference>
<keyword evidence="12" id="KW-1185">Reference proteome</keyword>
<evidence type="ECO:0000259" key="9">
    <source>
        <dbReference type="PROSITE" id="PS50003"/>
    </source>
</evidence>
<dbReference type="Gene3D" id="1.10.220.150">
    <property type="entry name" value="Arf GTPase activating protein"/>
    <property type="match status" value="1"/>
</dbReference>
<dbReference type="InterPro" id="IPR025799">
    <property type="entry name" value="Arg_MeTrfase"/>
</dbReference>
<dbReference type="Gene3D" id="3.40.50.150">
    <property type="entry name" value="Vaccinia Virus protein VP39"/>
    <property type="match status" value="1"/>
</dbReference>
<dbReference type="InterPro" id="IPR055135">
    <property type="entry name" value="PRMT_dom"/>
</dbReference>
<dbReference type="Gene3D" id="2.70.160.11">
    <property type="entry name" value="Hnrnp arginine n-methyltransferase1"/>
    <property type="match status" value="1"/>
</dbReference>
<comment type="catalytic activity">
    <reaction evidence="6">
        <text>L-arginyl-[protein] + S-adenosyl-L-methionine = N(omega)-methyl-L-arginyl-[protein] + S-adenosyl-L-homocysteine + H(+)</text>
        <dbReference type="Rhea" id="RHEA:48100"/>
        <dbReference type="Rhea" id="RHEA-COMP:10532"/>
        <dbReference type="Rhea" id="RHEA-COMP:11990"/>
        <dbReference type="ChEBI" id="CHEBI:15378"/>
        <dbReference type="ChEBI" id="CHEBI:29965"/>
        <dbReference type="ChEBI" id="CHEBI:57856"/>
        <dbReference type="ChEBI" id="CHEBI:59789"/>
        <dbReference type="ChEBI" id="CHEBI:65280"/>
    </reaction>
    <physiologicalReaction direction="left-to-right" evidence="6">
        <dbReference type="Rhea" id="RHEA:48101"/>
    </physiologicalReaction>
</comment>
<evidence type="ECO:0000256" key="8">
    <source>
        <dbReference type="PROSITE-ProRule" id="PRU01015"/>
    </source>
</evidence>
<comment type="caution">
    <text evidence="11">The sequence shown here is derived from an EMBL/GenBank/DDBJ whole genome shotgun (WGS) entry which is preliminary data.</text>
</comment>
<name>W6US12_ECHGR</name>
<evidence type="ECO:0000256" key="4">
    <source>
        <dbReference type="ARBA" id="ARBA00022691"/>
    </source>
</evidence>
<dbReference type="InterPro" id="IPR001849">
    <property type="entry name" value="PH_domain"/>
</dbReference>
<dbReference type="GO" id="GO:0005096">
    <property type="term" value="F:GTPase activator activity"/>
    <property type="evidence" value="ECO:0007669"/>
    <property type="project" value="InterPro"/>
</dbReference>
<dbReference type="FunFam" id="3.40.50.150:FF:000003">
    <property type="entry name" value="Blast:Protein arginine N-methyltransferase 1"/>
    <property type="match status" value="1"/>
</dbReference>
<dbReference type="Gene3D" id="2.30.29.30">
    <property type="entry name" value="Pleckstrin-homology domain (PH domain)/Phosphotyrosine-binding domain (PTB)"/>
    <property type="match status" value="2"/>
</dbReference>